<dbReference type="InterPro" id="IPR007197">
    <property type="entry name" value="rSAM"/>
</dbReference>
<evidence type="ECO:0000259" key="1">
    <source>
        <dbReference type="PROSITE" id="PS51918"/>
    </source>
</evidence>
<dbReference type="InterPro" id="IPR023404">
    <property type="entry name" value="rSAM_horseshoe"/>
</dbReference>
<dbReference type="Gene3D" id="1.10.150.320">
    <property type="entry name" value="Photosystem II 12 kDa extrinsic protein"/>
    <property type="match status" value="1"/>
</dbReference>
<dbReference type="Pfam" id="PF04055">
    <property type="entry name" value="Radical_SAM"/>
    <property type="match status" value="1"/>
</dbReference>
<dbReference type="CDD" id="cd01335">
    <property type="entry name" value="Radical_SAM"/>
    <property type="match status" value="1"/>
</dbReference>
<dbReference type="OrthoDB" id="3493141at2"/>
<accession>C5CD30</accession>
<proteinExistence type="predicted"/>
<sequence>MKAVLVDGYIDEPAAFGVSPYISPKIRLLAGILFRAGYEVEYHTIDDVRKKELWEAFRGHQILVVHGGITTPGRYVGGNPVTLNDIKKLLSGNKEPQKIICGPIALGYSLKGGTKAMNVELSEVDALLSHELQLADFLGLELKGSRYEILNELYPIGARIVPQHPRYPDVMIEFDISSGCERSDGYCSFCTESLLYGKFESRDLRGIERELRALKDVGVKALRFGRSANVVAYGYNRDVGKPDPEAVENLFRLATEILKPEVLHIDNGNPIFIAQYPEESRKILETIARYDTPGDIISFGVESFDETVRRLNNLGGSAEDILKAIEIVNEIGAFRVDGVPKLLPGINLLYGLPGHSKETFKIDRAYLKKIYDNDWLIRRLNIRQVMIFEGTPLSHQVLPKFSKKAFIKHKETIRKEFDTPMLKKVFPVGAILRKVIPEYTQGDITFGRPLGTYPILVGSPVKFESPTDMVVIGHGIRSITAIPVNADLNSLSLRELTFLPGIGKNRATMLVLNRPFKNWEELVNLLEQETVNNLKKLRLQIGGKTDCLKSR</sequence>
<dbReference type="AlphaFoldDB" id="C5CD30"/>
<dbReference type="PANTHER" id="PTHR43324">
    <property type="match status" value="1"/>
</dbReference>
<name>C5CD30_KOSOT</name>
<dbReference type="RefSeq" id="WP_012744761.1">
    <property type="nucleotide sequence ID" value="NC_012785.1"/>
</dbReference>
<dbReference type="PROSITE" id="PS51918">
    <property type="entry name" value="RADICAL_SAM"/>
    <property type="match status" value="1"/>
</dbReference>
<dbReference type="Gene3D" id="3.80.30.20">
    <property type="entry name" value="tm_1862 like domain"/>
    <property type="match status" value="1"/>
</dbReference>
<dbReference type="SUPFAM" id="SSF102114">
    <property type="entry name" value="Radical SAM enzymes"/>
    <property type="match status" value="1"/>
</dbReference>
<reference evidence="2 3" key="2">
    <citation type="journal article" date="2011" name="J. Bacteriol.">
        <title>Genome Sequence of Kosmotoga olearia Strain TBF 19.5.1, a Thermophilic Bacterium with a Wide Growth Temperature Range, Isolated from the Troll B Oil Platform in the North Sea.</title>
        <authorList>
            <person name="Swithers K.S."/>
            <person name="Dipippo J.L."/>
            <person name="Bruce D.C."/>
            <person name="Detter C."/>
            <person name="Tapia R."/>
            <person name="Han S."/>
            <person name="Goodwin L.A."/>
            <person name="Han J."/>
            <person name="Woyke T."/>
            <person name="Pitluck S."/>
            <person name="Pennacchio L."/>
            <person name="Nolan M."/>
            <person name="Mikhailova N."/>
            <person name="Land M.L."/>
            <person name="Nesbo C.L."/>
            <person name="Gogarten J.P."/>
            <person name="Noll K.M."/>
        </authorList>
    </citation>
    <scope>NUCLEOTIDE SEQUENCE [LARGE SCALE GENOMIC DNA]</scope>
    <source>
        <strain evidence="3">ATCC BAA-1733 / DSM 21960 / TBF 19.5.1</strain>
    </source>
</reference>
<evidence type="ECO:0000313" key="3">
    <source>
        <dbReference type="Proteomes" id="UP000002382"/>
    </source>
</evidence>
<dbReference type="EMBL" id="CP001634">
    <property type="protein sequence ID" value="ACR78974.1"/>
    <property type="molecule type" value="Genomic_DNA"/>
</dbReference>
<protein>
    <submittedName>
        <fullName evidence="2">Radical SAM domain protein</fullName>
    </submittedName>
</protein>
<dbReference type="GO" id="GO:0003824">
    <property type="term" value="F:catalytic activity"/>
    <property type="evidence" value="ECO:0007669"/>
    <property type="project" value="InterPro"/>
</dbReference>
<dbReference type="KEGG" id="kol:Kole_0249"/>
<dbReference type="GO" id="GO:0051536">
    <property type="term" value="F:iron-sulfur cluster binding"/>
    <property type="evidence" value="ECO:0007669"/>
    <property type="project" value="InterPro"/>
</dbReference>
<dbReference type="InterPro" id="IPR006638">
    <property type="entry name" value="Elp3/MiaA/NifB-like_rSAM"/>
</dbReference>
<evidence type="ECO:0000313" key="2">
    <source>
        <dbReference type="EMBL" id="ACR78974.1"/>
    </source>
</evidence>
<dbReference type="SMART" id="SM00729">
    <property type="entry name" value="Elp3"/>
    <property type="match status" value="1"/>
</dbReference>
<feature type="domain" description="Radical SAM core" evidence="1">
    <location>
        <begin position="166"/>
        <end position="420"/>
    </location>
</feature>
<keyword evidence="3" id="KW-1185">Reference proteome</keyword>
<dbReference type="SFLD" id="SFLDS00029">
    <property type="entry name" value="Radical_SAM"/>
    <property type="match status" value="1"/>
</dbReference>
<gene>
    <name evidence="2" type="ordered locus">Kole_0249</name>
</gene>
<dbReference type="PANTHER" id="PTHR43324:SF1">
    <property type="entry name" value="RADICAL SAM CORE DOMAIN-CONTAINING PROTEIN"/>
    <property type="match status" value="1"/>
</dbReference>
<dbReference type="eggNOG" id="COG1031">
    <property type="taxonomic scope" value="Bacteria"/>
</dbReference>
<dbReference type="SFLD" id="SFLDG01082">
    <property type="entry name" value="B12-binding_domain_containing"/>
    <property type="match status" value="1"/>
</dbReference>
<dbReference type="STRING" id="521045.Kole_0249"/>
<dbReference type="SUPFAM" id="SSF81585">
    <property type="entry name" value="PsbU/PolX domain-like"/>
    <property type="match status" value="1"/>
</dbReference>
<dbReference type="InterPro" id="IPR058240">
    <property type="entry name" value="rSAM_sf"/>
</dbReference>
<dbReference type="HOGENOM" id="CLU_533842_0_0_0"/>
<organism evidence="2 3">
    <name type="scientific">Kosmotoga olearia (strain ATCC BAA-1733 / DSM 21960 / TBF 19.5.1)</name>
    <dbReference type="NCBI Taxonomy" id="521045"/>
    <lineage>
        <taxon>Bacteria</taxon>
        <taxon>Thermotogati</taxon>
        <taxon>Thermotogota</taxon>
        <taxon>Thermotogae</taxon>
        <taxon>Kosmotogales</taxon>
        <taxon>Kosmotogaceae</taxon>
        <taxon>Kosmotoga</taxon>
    </lineage>
</organism>
<reference evidence="2 3" key="1">
    <citation type="submission" date="2009-06" db="EMBL/GenBank/DDBJ databases">
        <title>Complete sequence of Thermotogales bacterium TBF 19.5.1.</title>
        <authorList>
            <consortium name="US DOE Joint Genome Institute"/>
            <person name="Lucas S."/>
            <person name="Copeland A."/>
            <person name="Lapidus A."/>
            <person name="Glavina del Rio T."/>
            <person name="Tice H."/>
            <person name="Bruce D."/>
            <person name="Goodwin L."/>
            <person name="Pitluck S."/>
            <person name="Chertkov O."/>
            <person name="Brettin T."/>
            <person name="Detter J.C."/>
            <person name="Han C."/>
            <person name="Schmutz J."/>
            <person name="Larimer F."/>
            <person name="Land M."/>
            <person name="Hauser L."/>
            <person name="Kyrpides N."/>
            <person name="Ovchinnikova G."/>
            <person name="Noll K."/>
        </authorList>
    </citation>
    <scope>NUCLEOTIDE SEQUENCE [LARGE SCALE GENOMIC DNA]</scope>
    <source>
        <strain evidence="3">ATCC BAA-1733 / DSM 21960 / TBF 19.5.1</strain>
    </source>
</reference>
<dbReference type="Proteomes" id="UP000002382">
    <property type="component" value="Chromosome"/>
</dbReference>